<name>A0A2P6Q4E4_ROSCH</name>
<dbReference type="EMBL" id="PDCK01000043">
    <property type="protein sequence ID" value="PRQ29058.1"/>
    <property type="molecule type" value="Genomic_DNA"/>
</dbReference>
<dbReference type="InterPro" id="IPR056122">
    <property type="entry name" value="DUF7705"/>
</dbReference>
<organism evidence="2 3">
    <name type="scientific">Rosa chinensis</name>
    <name type="common">China rose</name>
    <dbReference type="NCBI Taxonomy" id="74649"/>
    <lineage>
        <taxon>Eukaryota</taxon>
        <taxon>Viridiplantae</taxon>
        <taxon>Streptophyta</taxon>
        <taxon>Embryophyta</taxon>
        <taxon>Tracheophyta</taxon>
        <taxon>Spermatophyta</taxon>
        <taxon>Magnoliopsida</taxon>
        <taxon>eudicotyledons</taxon>
        <taxon>Gunneridae</taxon>
        <taxon>Pentapetalae</taxon>
        <taxon>rosids</taxon>
        <taxon>fabids</taxon>
        <taxon>Rosales</taxon>
        <taxon>Rosaceae</taxon>
        <taxon>Rosoideae</taxon>
        <taxon>Rosoideae incertae sedis</taxon>
        <taxon>Rosa</taxon>
    </lineage>
</organism>
<evidence type="ECO:0000259" key="1">
    <source>
        <dbReference type="Pfam" id="PF24804"/>
    </source>
</evidence>
<protein>
    <recommendedName>
        <fullName evidence="1">DUF7705 domain-containing protein</fullName>
    </recommendedName>
</protein>
<accession>A0A2P6Q4E4</accession>
<gene>
    <name evidence="2" type="ORF">RchiOBHm_Chr5g0009721</name>
</gene>
<feature type="domain" description="DUF7705" evidence="1">
    <location>
        <begin position="4"/>
        <end position="33"/>
    </location>
</feature>
<sequence length="73" mass="8784">MLRSIRIWKKYPWLMIYLRADATKGFPRGYHYICFNGNAQNYYLSVINMDTLTLFNRWFGIQLNLQSMGIDLK</sequence>
<dbReference type="STRING" id="74649.A0A2P6Q4E4"/>
<dbReference type="Proteomes" id="UP000238479">
    <property type="component" value="Chromosome 5"/>
</dbReference>
<keyword evidence="3" id="KW-1185">Reference proteome</keyword>
<dbReference type="Gramene" id="PRQ29058">
    <property type="protein sequence ID" value="PRQ29058"/>
    <property type="gene ID" value="RchiOBHm_Chr5g0009721"/>
</dbReference>
<reference evidence="2 3" key="1">
    <citation type="journal article" date="2018" name="Nat. Genet.">
        <title>The Rosa genome provides new insights in the design of modern roses.</title>
        <authorList>
            <person name="Bendahmane M."/>
        </authorList>
    </citation>
    <scope>NUCLEOTIDE SEQUENCE [LARGE SCALE GENOMIC DNA]</scope>
    <source>
        <strain evidence="3">cv. Old Blush</strain>
    </source>
</reference>
<comment type="caution">
    <text evidence="2">The sequence shown here is derived from an EMBL/GenBank/DDBJ whole genome shotgun (WGS) entry which is preliminary data.</text>
</comment>
<proteinExistence type="predicted"/>
<evidence type="ECO:0000313" key="2">
    <source>
        <dbReference type="EMBL" id="PRQ29058.1"/>
    </source>
</evidence>
<dbReference type="Pfam" id="PF24804">
    <property type="entry name" value="DUF7705"/>
    <property type="match status" value="1"/>
</dbReference>
<evidence type="ECO:0000313" key="3">
    <source>
        <dbReference type="Proteomes" id="UP000238479"/>
    </source>
</evidence>
<dbReference type="AlphaFoldDB" id="A0A2P6Q4E4"/>